<organism evidence="2 3">
    <name type="scientific">Piptocephalis cylindrospora</name>
    <dbReference type="NCBI Taxonomy" id="1907219"/>
    <lineage>
        <taxon>Eukaryota</taxon>
        <taxon>Fungi</taxon>
        <taxon>Fungi incertae sedis</taxon>
        <taxon>Zoopagomycota</taxon>
        <taxon>Zoopagomycotina</taxon>
        <taxon>Zoopagomycetes</taxon>
        <taxon>Zoopagales</taxon>
        <taxon>Piptocephalidaceae</taxon>
        <taxon>Piptocephalis</taxon>
    </lineage>
</organism>
<evidence type="ECO:0000256" key="1">
    <source>
        <dbReference type="SAM" id="MobiDB-lite"/>
    </source>
</evidence>
<reference evidence="3" key="1">
    <citation type="journal article" date="2018" name="Nat. Microbiol.">
        <title>Leveraging single-cell genomics to expand the fungal tree of life.</title>
        <authorList>
            <person name="Ahrendt S.R."/>
            <person name="Quandt C.A."/>
            <person name="Ciobanu D."/>
            <person name="Clum A."/>
            <person name="Salamov A."/>
            <person name="Andreopoulos B."/>
            <person name="Cheng J.F."/>
            <person name="Woyke T."/>
            <person name="Pelin A."/>
            <person name="Henrissat B."/>
            <person name="Reynolds N.K."/>
            <person name="Benny G.L."/>
            <person name="Smith M.E."/>
            <person name="James T.Y."/>
            <person name="Grigoriev I.V."/>
        </authorList>
    </citation>
    <scope>NUCLEOTIDE SEQUENCE [LARGE SCALE GENOMIC DNA]</scope>
</reference>
<feature type="compositionally biased region" description="Low complexity" evidence="1">
    <location>
        <begin position="83"/>
        <end position="101"/>
    </location>
</feature>
<accession>A0A4P9Y5I0</accession>
<dbReference type="EMBL" id="KZ987869">
    <property type="protein sequence ID" value="RKP14203.1"/>
    <property type="molecule type" value="Genomic_DNA"/>
</dbReference>
<protein>
    <submittedName>
        <fullName evidence="2">Uncharacterized protein</fullName>
    </submittedName>
</protein>
<sequence length="197" mass="21963">MSYTRPMQPPQVITMPEPSIPPPGNGRSGTSQGRWEEGQVPFQPGSRAYPHNSPYSSVKSSSQPSAAPPPLNQADIPYGNYGRSPNQASSSPSNQRNQRNQGPAYTTREMRMQPPTAEDRRRFREQEERRNINVEYDPSMTCPSGGQHTYQATWKLMDTSICQEICICGDSAHSNSFGDNCFSPSGPKKCQKCKQYQ</sequence>
<evidence type="ECO:0000313" key="3">
    <source>
        <dbReference type="Proteomes" id="UP000267251"/>
    </source>
</evidence>
<evidence type="ECO:0000313" key="2">
    <source>
        <dbReference type="EMBL" id="RKP14203.1"/>
    </source>
</evidence>
<name>A0A4P9Y5I0_9FUNG</name>
<feature type="compositionally biased region" description="Low complexity" evidence="1">
    <location>
        <begin position="50"/>
        <end position="65"/>
    </location>
</feature>
<proteinExistence type="predicted"/>
<feature type="region of interest" description="Disordered" evidence="1">
    <location>
        <begin position="1"/>
        <end position="126"/>
    </location>
</feature>
<feature type="compositionally biased region" description="Basic and acidic residues" evidence="1">
    <location>
        <begin position="117"/>
        <end position="126"/>
    </location>
</feature>
<keyword evidence="3" id="KW-1185">Reference proteome</keyword>
<dbReference type="AlphaFoldDB" id="A0A4P9Y5I0"/>
<gene>
    <name evidence="2" type="ORF">BJ684DRAFT_15464</name>
</gene>
<dbReference type="Proteomes" id="UP000267251">
    <property type="component" value="Unassembled WGS sequence"/>
</dbReference>